<dbReference type="PANTHER" id="PTHR43311">
    <property type="entry name" value="GLUTAMATE--TRNA LIGASE"/>
    <property type="match status" value="1"/>
</dbReference>
<dbReference type="InterPro" id="IPR014729">
    <property type="entry name" value="Rossmann-like_a/b/a_fold"/>
</dbReference>
<gene>
    <name evidence="8" type="primary">gltX</name>
    <name evidence="11" type="ORF">A5893_11190</name>
</gene>
<dbReference type="SUPFAM" id="SSF48163">
    <property type="entry name" value="An anticodon-binding domain of class I aminoacyl-tRNA synthetases"/>
    <property type="match status" value="1"/>
</dbReference>
<dbReference type="GO" id="GO:0000049">
    <property type="term" value="F:tRNA binding"/>
    <property type="evidence" value="ECO:0007669"/>
    <property type="project" value="InterPro"/>
</dbReference>
<dbReference type="EMBL" id="LWHJ01000028">
    <property type="protein sequence ID" value="OAQ39224.1"/>
    <property type="molecule type" value="Genomic_DNA"/>
</dbReference>
<keyword evidence="2 8" id="KW-0963">Cytoplasm</keyword>
<dbReference type="InterPro" id="IPR001412">
    <property type="entry name" value="aa-tRNA-synth_I_CS"/>
</dbReference>
<evidence type="ECO:0000313" key="11">
    <source>
        <dbReference type="EMBL" id="OAQ39224.1"/>
    </source>
</evidence>
<dbReference type="GO" id="GO:0005524">
    <property type="term" value="F:ATP binding"/>
    <property type="evidence" value="ECO:0007669"/>
    <property type="project" value="UniProtKB-UniRule"/>
</dbReference>
<proteinExistence type="inferred from homology"/>
<evidence type="ECO:0000256" key="2">
    <source>
        <dbReference type="ARBA" id="ARBA00022490"/>
    </source>
</evidence>
<dbReference type="AlphaFoldDB" id="A0A179DE99"/>
<dbReference type="GO" id="GO:0004818">
    <property type="term" value="F:glutamate-tRNA ligase activity"/>
    <property type="evidence" value="ECO:0007669"/>
    <property type="project" value="UniProtKB-UniRule"/>
</dbReference>
<dbReference type="RefSeq" id="WP_068822749.1">
    <property type="nucleotide sequence ID" value="NZ_LWHJ01000028.1"/>
</dbReference>
<protein>
    <recommendedName>
        <fullName evidence="8">Glutamate--tRNA ligase</fullName>
        <ecNumber evidence="8">6.1.1.17</ecNumber>
    </recommendedName>
    <alternativeName>
        <fullName evidence="8">Glutamyl-tRNA synthetase</fullName>
        <shortName evidence="8">GluRS</shortName>
    </alternativeName>
</protein>
<dbReference type="InterPro" id="IPR020058">
    <property type="entry name" value="Glu/Gln-tRNA-synth_Ib_cat-dom"/>
</dbReference>
<dbReference type="InterPro" id="IPR004527">
    <property type="entry name" value="Glu-tRNA-ligase_bac/mito"/>
</dbReference>
<dbReference type="Gene3D" id="1.10.10.350">
    <property type="match status" value="1"/>
</dbReference>
<dbReference type="InterPro" id="IPR049940">
    <property type="entry name" value="GluQ/Sye"/>
</dbReference>
<dbReference type="CDD" id="cd00808">
    <property type="entry name" value="GluRS_core"/>
    <property type="match status" value="1"/>
</dbReference>
<name>A0A179DE99_9SPHI</name>
<sequence length="510" mass="58884">MKDQVRVRFAPSPTGGLHIGGVRTILFNYLFAKQNNGKFILRIEDTDQSRFVEGAEDYIFSCLEWCGIKADESPRDGGEYGPYRQSERKSIYREYAEKLVEAGYAYYAFDTSEDLESKRQVTENFRYDYNSRQTLRNSLTIPHEAAESLVKGGAPHVIRIKMPKDENISFTDMIRGDITFHSSEVDDKVLLKADGMPTYHLAVVVDDYLMKITHAFRGEEWLPSAPVHLLLWKYFGWEKEMPQWAHMPLILRPDGHGKLSKRDGEKFGFPVYPINWYDKNSNFKSDGFKETGFIPEGFINMLAMLGWNDGTDQELFSMEQLIEHFSLDRIHKGGAKFDYEKAKWYNGEWIKQLDLSALLQPVKAIMNYHGIHNFEDEYLAKVIDMVKERCQLLSEFHHQGAFFFNAPEKYDTNSVVPKWSEEKKAFFMAFADKLQSANLTESAAIEAKFKELVTEHKLKIGDVMLPFRIMLVGDKFGPAVFDIAATIGTEETKNRIYKALEVFHLHHTNS</sequence>
<dbReference type="Pfam" id="PF00749">
    <property type="entry name" value="tRNA-synt_1c"/>
    <property type="match status" value="1"/>
</dbReference>
<feature type="short sequence motif" description="'HIGH' region" evidence="8">
    <location>
        <begin position="11"/>
        <end position="21"/>
    </location>
</feature>
<comment type="subunit">
    <text evidence="8">Monomer.</text>
</comment>
<dbReference type="Gene3D" id="1.10.8.70">
    <property type="entry name" value="Glutamate-tRNA synthetase, class I, anticodon-binding domain 1"/>
    <property type="match status" value="1"/>
</dbReference>
<dbReference type="InterPro" id="IPR020751">
    <property type="entry name" value="aa-tRNA-synth_I_codon-bd_sub2"/>
</dbReference>
<dbReference type="Gene3D" id="3.40.50.620">
    <property type="entry name" value="HUPs"/>
    <property type="match status" value="1"/>
</dbReference>
<evidence type="ECO:0000259" key="10">
    <source>
        <dbReference type="Pfam" id="PF19269"/>
    </source>
</evidence>
<dbReference type="Proteomes" id="UP000078459">
    <property type="component" value="Unassembled WGS sequence"/>
</dbReference>
<comment type="caution">
    <text evidence="11">The sequence shown here is derived from an EMBL/GenBank/DDBJ whole genome shotgun (WGS) entry which is preliminary data.</text>
</comment>
<feature type="domain" description="Glutamyl/glutaminyl-tRNA synthetase class Ib catalytic" evidence="9">
    <location>
        <begin position="4"/>
        <end position="344"/>
    </location>
</feature>
<dbReference type="GO" id="GO:0006424">
    <property type="term" value="P:glutamyl-tRNA aminoacylation"/>
    <property type="evidence" value="ECO:0007669"/>
    <property type="project" value="UniProtKB-UniRule"/>
</dbReference>
<dbReference type="InterPro" id="IPR020061">
    <property type="entry name" value="Glu_tRNA_lig_a-bdl"/>
</dbReference>
<comment type="catalytic activity">
    <reaction evidence="8">
        <text>tRNA(Glu) + L-glutamate + ATP = L-glutamyl-tRNA(Glu) + AMP + diphosphate</text>
        <dbReference type="Rhea" id="RHEA:23540"/>
        <dbReference type="Rhea" id="RHEA-COMP:9663"/>
        <dbReference type="Rhea" id="RHEA-COMP:9680"/>
        <dbReference type="ChEBI" id="CHEBI:29985"/>
        <dbReference type="ChEBI" id="CHEBI:30616"/>
        <dbReference type="ChEBI" id="CHEBI:33019"/>
        <dbReference type="ChEBI" id="CHEBI:78442"/>
        <dbReference type="ChEBI" id="CHEBI:78520"/>
        <dbReference type="ChEBI" id="CHEBI:456215"/>
        <dbReference type="EC" id="6.1.1.17"/>
    </reaction>
</comment>
<dbReference type="InterPro" id="IPR045462">
    <property type="entry name" value="aa-tRNA-synth_I_cd-bd"/>
</dbReference>
<dbReference type="Pfam" id="PF19269">
    <property type="entry name" value="Anticodon_2"/>
    <property type="match status" value="1"/>
</dbReference>
<keyword evidence="6 8" id="KW-0648">Protein biosynthesis</keyword>
<evidence type="ECO:0000256" key="1">
    <source>
        <dbReference type="ARBA" id="ARBA00007894"/>
    </source>
</evidence>
<evidence type="ECO:0000256" key="7">
    <source>
        <dbReference type="ARBA" id="ARBA00023146"/>
    </source>
</evidence>
<evidence type="ECO:0000256" key="4">
    <source>
        <dbReference type="ARBA" id="ARBA00022741"/>
    </source>
</evidence>
<evidence type="ECO:0000313" key="12">
    <source>
        <dbReference type="Proteomes" id="UP000078459"/>
    </source>
</evidence>
<dbReference type="Gene3D" id="1.10.1160.10">
    <property type="entry name" value="Glutamyl-trna Synthetase, Domain 2"/>
    <property type="match status" value="1"/>
</dbReference>
<evidence type="ECO:0000256" key="8">
    <source>
        <dbReference type="HAMAP-Rule" id="MF_00022"/>
    </source>
</evidence>
<reference evidence="11 12" key="1">
    <citation type="submission" date="2016-04" db="EMBL/GenBank/DDBJ databases">
        <authorList>
            <person name="Evans L.H."/>
            <person name="Alamgir A."/>
            <person name="Owens N."/>
            <person name="Weber N.D."/>
            <person name="Virtaneva K."/>
            <person name="Barbian K."/>
            <person name="Babar A."/>
            <person name="Rosenke K."/>
        </authorList>
    </citation>
    <scope>NUCLEOTIDE SEQUENCE [LARGE SCALE GENOMIC DNA]</scope>
    <source>
        <strain evidence="11 12">CCM 8644</strain>
    </source>
</reference>
<dbReference type="SUPFAM" id="SSF52374">
    <property type="entry name" value="Nucleotidylyl transferase"/>
    <property type="match status" value="1"/>
</dbReference>
<dbReference type="STRING" id="1826909.A5893_11190"/>
<dbReference type="InterPro" id="IPR000924">
    <property type="entry name" value="Glu/Gln-tRNA-synth"/>
</dbReference>
<comment type="similarity">
    <text evidence="1 8">Belongs to the class-I aminoacyl-tRNA synthetase family. Glutamate--tRNA ligase type 1 subfamily.</text>
</comment>
<dbReference type="PRINTS" id="PR00987">
    <property type="entry name" value="TRNASYNTHGLU"/>
</dbReference>
<evidence type="ECO:0000259" key="9">
    <source>
        <dbReference type="Pfam" id="PF00749"/>
    </source>
</evidence>
<dbReference type="NCBIfam" id="TIGR00464">
    <property type="entry name" value="gltX_bact"/>
    <property type="match status" value="1"/>
</dbReference>
<keyword evidence="4 8" id="KW-0547">Nucleotide-binding</keyword>
<dbReference type="GO" id="GO:0008270">
    <property type="term" value="F:zinc ion binding"/>
    <property type="evidence" value="ECO:0007669"/>
    <property type="project" value="InterPro"/>
</dbReference>
<accession>A0A179DE99</accession>
<dbReference type="InterPro" id="IPR020752">
    <property type="entry name" value="Glu-tRNA-synth_I_codon-bd_sub1"/>
</dbReference>
<feature type="domain" description="Aminoacyl-tRNA synthetase class I anticodon-binding" evidence="10">
    <location>
        <begin position="363"/>
        <end position="500"/>
    </location>
</feature>
<dbReference type="PANTHER" id="PTHR43311:SF2">
    <property type="entry name" value="GLUTAMATE--TRNA LIGASE, MITOCHONDRIAL-RELATED"/>
    <property type="match status" value="1"/>
</dbReference>
<evidence type="ECO:0000256" key="6">
    <source>
        <dbReference type="ARBA" id="ARBA00022917"/>
    </source>
</evidence>
<dbReference type="EC" id="6.1.1.17" evidence="8"/>
<dbReference type="PROSITE" id="PS00178">
    <property type="entry name" value="AA_TRNA_LIGASE_I"/>
    <property type="match status" value="1"/>
</dbReference>
<dbReference type="Gene3D" id="3.90.800.10">
    <property type="entry name" value="Glutamyl-tRNA Synthetase, Domain 3"/>
    <property type="match status" value="1"/>
</dbReference>
<reference evidence="11 12" key="2">
    <citation type="submission" date="2016-06" db="EMBL/GenBank/DDBJ databases">
        <title>Pedobacter psychrophilus sp. nov., isolated from Antarctic fragmentary rock.</title>
        <authorList>
            <person name="Svec P."/>
        </authorList>
    </citation>
    <scope>NUCLEOTIDE SEQUENCE [LARGE SCALE GENOMIC DNA]</scope>
    <source>
        <strain evidence="11 12">CCM 8644</strain>
    </source>
</reference>
<dbReference type="OrthoDB" id="9807503at2"/>
<evidence type="ECO:0000256" key="5">
    <source>
        <dbReference type="ARBA" id="ARBA00022840"/>
    </source>
</evidence>
<comment type="caution">
    <text evidence="8">Lacks conserved residue(s) required for the propagation of feature annotation.</text>
</comment>
<dbReference type="FunFam" id="3.40.50.620:FF:000127">
    <property type="entry name" value="Glutamate--tRNA ligase"/>
    <property type="match status" value="1"/>
</dbReference>
<dbReference type="InterPro" id="IPR008925">
    <property type="entry name" value="aa_tRNA-synth_I_cd-bd_sf"/>
</dbReference>
<dbReference type="InterPro" id="IPR033910">
    <property type="entry name" value="GluRS_core"/>
</dbReference>
<organism evidence="11 12">
    <name type="scientific">Pedobacter psychrophilus</name>
    <dbReference type="NCBI Taxonomy" id="1826909"/>
    <lineage>
        <taxon>Bacteria</taxon>
        <taxon>Pseudomonadati</taxon>
        <taxon>Bacteroidota</taxon>
        <taxon>Sphingobacteriia</taxon>
        <taxon>Sphingobacteriales</taxon>
        <taxon>Sphingobacteriaceae</taxon>
        <taxon>Pedobacter</taxon>
    </lineage>
</organism>
<feature type="short sequence motif" description="'KMSKS' region" evidence="8">
    <location>
        <begin position="258"/>
        <end position="262"/>
    </location>
</feature>
<dbReference type="HAMAP" id="MF_00022">
    <property type="entry name" value="Glu_tRNA_synth_type1"/>
    <property type="match status" value="1"/>
</dbReference>
<keyword evidence="3 8" id="KW-0436">Ligase</keyword>
<keyword evidence="5 8" id="KW-0067">ATP-binding</keyword>
<comment type="subcellular location">
    <subcellularLocation>
        <location evidence="8">Cytoplasm</location>
    </subcellularLocation>
</comment>
<keyword evidence="7 8" id="KW-0030">Aminoacyl-tRNA synthetase</keyword>
<evidence type="ECO:0000256" key="3">
    <source>
        <dbReference type="ARBA" id="ARBA00022598"/>
    </source>
</evidence>
<dbReference type="GO" id="GO:0005829">
    <property type="term" value="C:cytosol"/>
    <property type="evidence" value="ECO:0007669"/>
    <property type="project" value="TreeGrafter"/>
</dbReference>
<comment type="function">
    <text evidence="8">Catalyzes the attachment of glutamate to tRNA(Glu) in a two-step reaction: glutamate is first activated by ATP to form Glu-AMP and then transferred to the acceptor end of tRNA(Glu).</text>
</comment>
<feature type="binding site" evidence="8">
    <location>
        <position position="261"/>
    </location>
    <ligand>
        <name>ATP</name>
        <dbReference type="ChEBI" id="CHEBI:30616"/>
    </ligand>
</feature>
<keyword evidence="12" id="KW-1185">Reference proteome</keyword>